<evidence type="ECO:0000256" key="1">
    <source>
        <dbReference type="ARBA" id="ARBA00004141"/>
    </source>
</evidence>
<evidence type="ECO:0000256" key="5">
    <source>
        <dbReference type="ARBA" id="ARBA00023136"/>
    </source>
</evidence>
<evidence type="ECO:0000313" key="7">
    <source>
        <dbReference type="Proteomes" id="UP001355207"/>
    </source>
</evidence>
<dbReference type="PANTHER" id="PTHR43791:SF97">
    <property type="entry name" value="ALLANTOATE TRANSPORTER, PUTATIVE (AFU_ORTHOLOGUE AFUA_1G14700)-RELATED"/>
    <property type="match status" value="1"/>
</dbReference>
<keyword evidence="4" id="KW-1133">Transmembrane helix</keyword>
<dbReference type="RefSeq" id="XP_066076408.1">
    <property type="nucleotide sequence ID" value="XM_066220311.1"/>
</dbReference>
<dbReference type="GeneID" id="91095240"/>
<sequence>MSEIKDEINISATEPGITVDDVAEFPHSEKDGRDLHDYKNEIGGDLYAQAEDIDWSPKEEKRVKIKIDWRVLPCFCIFEGLSYLDKTALNYGKLFGMDKSLHSTGSKYSWFASS</sequence>
<dbReference type="AlphaFoldDB" id="A0AAX4JYJ6"/>
<gene>
    <name evidence="6" type="ORF">L201_004570</name>
</gene>
<dbReference type="EMBL" id="CP144103">
    <property type="protein sequence ID" value="WWC89645.1"/>
    <property type="molecule type" value="Genomic_DNA"/>
</dbReference>
<keyword evidence="7" id="KW-1185">Reference proteome</keyword>
<keyword evidence="2" id="KW-0813">Transport</keyword>
<organism evidence="6 7">
    <name type="scientific">Kwoniella dendrophila CBS 6074</name>
    <dbReference type="NCBI Taxonomy" id="1295534"/>
    <lineage>
        <taxon>Eukaryota</taxon>
        <taxon>Fungi</taxon>
        <taxon>Dikarya</taxon>
        <taxon>Basidiomycota</taxon>
        <taxon>Agaricomycotina</taxon>
        <taxon>Tremellomycetes</taxon>
        <taxon>Tremellales</taxon>
        <taxon>Cryptococcaceae</taxon>
        <taxon>Kwoniella</taxon>
    </lineage>
</organism>
<evidence type="ECO:0000256" key="4">
    <source>
        <dbReference type="ARBA" id="ARBA00022989"/>
    </source>
</evidence>
<proteinExistence type="predicted"/>
<accession>A0AAX4JYJ6</accession>
<dbReference type="PANTHER" id="PTHR43791">
    <property type="entry name" value="PERMEASE-RELATED"/>
    <property type="match status" value="1"/>
</dbReference>
<evidence type="ECO:0000313" key="6">
    <source>
        <dbReference type="EMBL" id="WWC89645.1"/>
    </source>
</evidence>
<reference evidence="6 7" key="1">
    <citation type="submission" date="2024-01" db="EMBL/GenBank/DDBJ databases">
        <title>Comparative genomics of Cryptococcus and Kwoniella reveals pathogenesis evolution and contrasting modes of karyotype evolution via chromosome fusion or intercentromeric recombination.</title>
        <authorList>
            <person name="Coelho M.A."/>
            <person name="David-Palma M."/>
            <person name="Shea T."/>
            <person name="Bowers K."/>
            <person name="McGinley-Smith S."/>
            <person name="Mohammad A.W."/>
            <person name="Gnirke A."/>
            <person name="Yurkov A.M."/>
            <person name="Nowrousian M."/>
            <person name="Sun S."/>
            <person name="Cuomo C.A."/>
            <person name="Heitman J."/>
        </authorList>
    </citation>
    <scope>NUCLEOTIDE SEQUENCE [LARGE SCALE GENOMIC DNA]</scope>
    <source>
        <strain evidence="6 7">CBS 6074</strain>
    </source>
</reference>
<dbReference type="GO" id="GO:0022857">
    <property type="term" value="F:transmembrane transporter activity"/>
    <property type="evidence" value="ECO:0007669"/>
    <property type="project" value="TreeGrafter"/>
</dbReference>
<dbReference type="Proteomes" id="UP001355207">
    <property type="component" value="Chromosome 6"/>
</dbReference>
<keyword evidence="3" id="KW-0812">Transmembrane</keyword>
<protein>
    <recommendedName>
        <fullName evidence="8">Major facilitator superfamily (MFS) profile domain-containing protein</fullName>
    </recommendedName>
</protein>
<name>A0AAX4JYJ6_9TREE</name>
<evidence type="ECO:0000256" key="3">
    <source>
        <dbReference type="ARBA" id="ARBA00022692"/>
    </source>
</evidence>
<comment type="subcellular location">
    <subcellularLocation>
        <location evidence="1">Membrane</location>
        <topology evidence="1">Multi-pass membrane protein</topology>
    </subcellularLocation>
</comment>
<evidence type="ECO:0000256" key="2">
    <source>
        <dbReference type="ARBA" id="ARBA00022448"/>
    </source>
</evidence>
<evidence type="ECO:0008006" key="8">
    <source>
        <dbReference type="Google" id="ProtNLM"/>
    </source>
</evidence>
<keyword evidence="5" id="KW-0472">Membrane</keyword>
<dbReference type="GO" id="GO:0016020">
    <property type="term" value="C:membrane"/>
    <property type="evidence" value="ECO:0007669"/>
    <property type="project" value="UniProtKB-SubCell"/>
</dbReference>